<keyword evidence="2" id="KW-0449">Lipoprotein</keyword>
<feature type="signal peptide" evidence="1">
    <location>
        <begin position="1"/>
        <end position="23"/>
    </location>
</feature>
<feature type="chain" id="PRO_5005251353" evidence="1">
    <location>
        <begin position="24"/>
        <end position="169"/>
    </location>
</feature>
<keyword evidence="3" id="KW-1185">Reference proteome</keyword>
<dbReference type="PROSITE" id="PS51257">
    <property type="entry name" value="PROKAR_LIPOPROTEIN"/>
    <property type="match status" value="1"/>
</dbReference>
<keyword evidence="1" id="KW-0732">Signal</keyword>
<accession>A0A0J1G7G9</accession>
<organism evidence="2 3">
    <name type="scientific">Caballeronia mineralivorans PML1(12)</name>
    <dbReference type="NCBI Taxonomy" id="908627"/>
    <lineage>
        <taxon>Bacteria</taxon>
        <taxon>Pseudomonadati</taxon>
        <taxon>Pseudomonadota</taxon>
        <taxon>Betaproteobacteria</taxon>
        <taxon>Burkholderiales</taxon>
        <taxon>Burkholderiaceae</taxon>
        <taxon>Caballeronia</taxon>
    </lineage>
</organism>
<name>A0A0J1G7G9_9BURK</name>
<reference evidence="2 3" key="1">
    <citation type="journal article" date="2015" name="Genome Announc.">
        <title>Draft Genome Sequence of Burkholderia sp. Strain PML1(12), an Ectomycorrhizosphere-Inhabiting Bacterium with Effective Mineral-Weathering Ability.</title>
        <authorList>
            <person name="Uroz S."/>
            <person name="Oger P."/>
        </authorList>
    </citation>
    <scope>NUCLEOTIDE SEQUENCE [LARGE SCALE GENOMIC DNA]</scope>
    <source>
        <strain evidence="3">PML1(12)</strain>
    </source>
</reference>
<evidence type="ECO:0000313" key="2">
    <source>
        <dbReference type="EMBL" id="KLU28253.1"/>
    </source>
</evidence>
<dbReference type="OrthoDB" id="8962020at2"/>
<sequence length="169" mass="19365">MLSKAIRKPAAAMALALLLTACAQPWQNYQAGADSSTITARLGPPKEVYDLPNGGKRLMWPTQPLGEVTTAADIDASGKILSVRQVLDENEFYKAQIGTWTRKDVLINFGRPVETSYFPLMKREVWTYRYMEANVWYMMYSFYFDDQGTLRLTQKTPDPLHDPDRRVFF</sequence>
<proteinExistence type="predicted"/>
<gene>
    <name evidence="2" type="ORF">EOS_00220</name>
</gene>
<dbReference type="PATRIC" id="fig|908627.4.peg.46"/>
<evidence type="ECO:0000256" key="1">
    <source>
        <dbReference type="SAM" id="SignalP"/>
    </source>
</evidence>
<dbReference type="AlphaFoldDB" id="A0A0J1G7G9"/>
<dbReference type="Proteomes" id="UP000035963">
    <property type="component" value="Unassembled WGS sequence"/>
</dbReference>
<dbReference type="RefSeq" id="WP_047844593.1">
    <property type="nucleotide sequence ID" value="NZ_AEJF01000001.1"/>
</dbReference>
<protein>
    <submittedName>
        <fullName evidence="2">Lipoprotein</fullName>
    </submittedName>
</protein>
<dbReference type="EMBL" id="AEJF01000001">
    <property type="protein sequence ID" value="KLU28253.1"/>
    <property type="molecule type" value="Genomic_DNA"/>
</dbReference>
<evidence type="ECO:0000313" key="3">
    <source>
        <dbReference type="Proteomes" id="UP000035963"/>
    </source>
</evidence>
<comment type="caution">
    <text evidence="2">The sequence shown here is derived from an EMBL/GenBank/DDBJ whole genome shotgun (WGS) entry which is preliminary data.</text>
</comment>